<name>A0AA96LKX6_9BACL</name>
<dbReference type="KEGG" id="proo:MJB10_18010"/>
<evidence type="ECO:0000313" key="2">
    <source>
        <dbReference type="Proteomes" id="UP001304650"/>
    </source>
</evidence>
<dbReference type="RefSeq" id="WP_314796904.1">
    <property type="nucleotide sequence ID" value="NZ_CP130319.1"/>
</dbReference>
<accession>A0AA96LKX6</accession>
<proteinExistence type="predicted"/>
<evidence type="ECO:0000313" key="1">
    <source>
        <dbReference type="EMBL" id="WNR43002.1"/>
    </source>
</evidence>
<dbReference type="AlphaFoldDB" id="A0AA96LKX6"/>
<protein>
    <submittedName>
        <fullName evidence="1">Uncharacterized protein</fullName>
    </submittedName>
</protein>
<sequence length="270" mass="31737">MSIEEVKNFIADGSYARLKHEEEKLKLLKSFIRNEQDMLNKKRMMWREHGVIGEFITNKDYDYNHLELNELLYDLGILPFISQLDRNLLSAEELKLLKPIQICGEKYIRYSPNKFGKLNGFNQIAFSENIIKLPLSNKVGLWRKSFLEAEFLKRAWDKKRKLAVKSCGSYSSIAFEMGTLSFIEAPACYMTKEAVEFLTKETLLKCATVDLQSIVEFTSKGILKVSDLNKTRKTTDIQRKYYLITLEKEIRKRMFWQSRLERMSKLNIVE</sequence>
<organism evidence="1 2">
    <name type="scientific">Paenibacillus roseopurpureus</name>
    <dbReference type="NCBI Taxonomy" id="2918901"/>
    <lineage>
        <taxon>Bacteria</taxon>
        <taxon>Bacillati</taxon>
        <taxon>Bacillota</taxon>
        <taxon>Bacilli</taxon>
        <taxon>Bacillales</taxon>
        <taxon>Paenibacillaceae</taxon>
        <taxon>Paenibacillus</taxon>
    </lineage>
</organism>
<reference evidence="1" key="1">
    <citation type="submission" date="2022-02" db="EMBL/GenBank/DDBJ databases">
        <title>Paenibacillus sp. MBLB1832 Whole Genome Shotgun Sequencing.</title>
        <authorList>
            <person name="Hwang C.Y."/>
            <person name="Cho E.-S."/>
            <person name="Seo M.-J."/>
        </authorList>
    </citation>
    <scope>NUCLEOTIDE SEQUENCE</scope>
    <source>
        <strain evidence="1">MBLB1832</strain>
    </source>
</reference>
<dbReference type="EMBL" id="CP130319">
    <property type="protein sequence ID" value="WNR43002.1"/>
    <property type="molecule type" value="Genomic_DNA"/>
</dbReference>
<gene>
    <name evidence="1" type="ORF">MJB10_18010</name>
</gene>
<dbReference type="Proteomes" id="UP001304650">
    <property type="component" value="Chromosome"/>
</dbReference>
<keyword evidence="2" id="KW-1185">Reference proteome</keyword>